<gene>
    <name evidence="1" type="ORF">F0Q34_11005</name>
</gene>
<dbReference type="Proteomes" id="UP000322110">
    <property type="component" value="Unassembled WGS sequence"/>
</dbReference>
<keyword evidence="2" id="KW-1185">Reference proteome</keyword>
<dbReference type="AlphaFoldDB" id="A0A5B2TG56"/>
<comment type="caution">
    <text evidence="1">The sequence shown here is derived from an EMBL/GenBank/DDBJ whole genome shotgun (WGS) entry which is preliminary data.</text>
</comment>
<proteinExistence type="predicted"/>
<dbReference type="Pfam" id="PF10014">
    <property type="entry name" value="2OG-Fe_Oxy_2"/>
    <property type="match status" value="1"/>
</dbReference>
<dbReference type="OrthoDB" id="6681382at2"/>
<dbReference type="EMBL" id="VUKA01000004">
    <property type="protein sequence ID" value="KAA2213159.1"/>
    <property type="molecule type" value="Genomic_DNA"/>
</dbReference>
<keyword evidence="1" id="KW-0223">Dioxygenase</keyword>
<evidence type="ECO:0000313" key="1">
    <source>
        <dbReference type="EMBL" id="KAA2213159.1"/>
    </source>
</evidence>
<evidence type="ECO:0000313" key="2">
    <source>
        <dbReference type="Proteomes" id="UP000322110"/>
    </source>
</evidence>
<dbReference type="Gene3D" id="2.60.120.620">
    <property type="entry name" value="q2cbj1_9rhob like domain"/>
    <property type="match status" value="1"/>
</dbReference>
<protein>
    <submittedName>
        <fullName evidence="1">2OG-Fe dioxygenase family protein</fullName>
    </submittedName>
</protein>
<dbReference type="GO" id="GO:0051213">
    <property type="term" value="F:dioxygenase activity"/>
    <property type="evidence" value="ECO:0007669"/>
    <property type="project" value="UniProtKB-KW"/>
</dbReference>
<dbReference type="InterPro" id="IPR018724">
    <property type="entry name" value="2OG-Fe_dioxygenase"/>
</dbReference>
<organism evidence="1 2">
    <name type="scientific">Teichococcus oryzae</name>
    <dbReference type="NCBI Taxonomy" id="1608942"/>
    <lineage>
        <taxon>Bacteria</taxon>
        <taxon>Pseudomonadati</taxon>
        <taxon>Pseudomonadota</taxon>
        <taxon>Alphaproteobacteria</taxon>
        <taxon>Acetobacterales</taxon>
        <taxon>Roseomonadaceae</taxon>
        <taxon>Roseomonas</taxon>
    </lineage>
</organism>
<sequence length="244" mass="26681">MPEPIPPPVIDAVRAQGFAALPAAEARHLFDEPGTALQGAAWNSFAASWDDLRPDRHMADHGRYRLRRHAVWRLAAGDAALTRAPHQPHYQSLDNNPLNGGIERWFEPVEESVATGPAFSTLLRGTRAVFDALRPGTSWQVEAHQFRIQARTGEAGKPTPEGMHRDGVDFVLVTLIGRHNVAGGTTAIRVDGQADDAASFTLTDPMDSVLLDDHRVWHGVTPVLPLDPARDGHRDVLVLTFRAA</sequence>
<accession>A0A5B2TG56</accession>
<dbReference type="RefSeq" id="WP_149812272.1">
    <property type="nucleotide sequence ID" value="NZ_VUKA01000004.1"/>
</dbReference>
<reference evidence="1 2" key="1">
    <citation type="journal article" date="2015" name="Int. J. Syst. Evol. Microbiol.">
        <title>Roseomonas oryzae sp. nov., isolated from paddy rhizosphere soil.</title>
        <authorList>
            <person name="Ramaprasad E.V."/>
            <person name="Sasikala Ch."/>
            <person name="Ramana Ch.V."/>
        </authorList>
    </citation>
    <scope>NUCLEOTIDE SEQUENCE [LARGE SCALE GENOMIC DNA]</scope>
    <source>
        <strain evidence="1 2">KCTC 42542</strain>
    </source>
</reference>
<name>A0A5B2TG56_9PROT</name>
<keyword evidence="1" id="KW-0560">Oxidoreductase</keyword>